<comment type="catalytic activity">
    <reaction evidence="8">
        <text>L-proline + NAD(+) = (S)-1-pyrroline-5-carboxylate + NADH + 2 H(+)</text>
        <dbReference type="Rhea" id="RHEA:14105"/>
        <dbReference type="ChEBI" id="CHEBI:15378"/>
        <dbReference type="ChEBI" id="CHEBI:17388"/>
        <dbReference type="ChEBI" id="CHEBI:57540"/>
        <dbReference type="ChEBI" id="CHEBI:57945"/>
        <dbReference type="ChEBI" id="CHEBI:60039"/>
        <dbReference type="EC" id="1.5.1.2"/>
    </reaction>
</comment>
<feature type="binding site" evidence="10">
    <location>
        <begin position="73"/>
        <end position="76"/>
    </location>
    <ligand>
        <name>NADP(+)</name>
        <dbReference type="ChEBI" id="CHEBI:58349"/>
    </ligand>
</feature>
<dbReference type="PANTHER" id="PTHR11645:SF49">
    <property type="entry name" value="PYRROLINE-5-CARBOXYLATE REDUCTASE 1"/>
    <property type="match status" value="1"/>
</dbReference>
<dbReference type="NCBIfam" id="TIGR00112">
    <property type="entry name" value="proC"/>
    <property type="match status" value="1"/>
</dbReference>
<dbReference type="GO" id="GO:0004735">
    <property type="term" value="F:pyrroline-5-carboxylate reductase activity"/>
    <property type="evidence" value="ECO:0007669"/>
    <property type="project" value="UniProtKB-UniRule"/>
</dbReference>
<keyword evidence="6 8" id="KW-0521">NADP</keyword>
<dbReference type="FunFam" id="3.40.50.720:FF:000190">
    <property type="entry name" value="Pyrroline-5-carboxylate reductase"/>
    <property type="match status" value="1"/>
</dbReference>
<dbReference type="PIRSF" id="PIRSF000193">
    <property type="entry name" value="Pyrrol-5-carb_rd"/>
    <property type="match status" value="1"/>
</dbReference>
<dbReference type="Gene3D" id="3.40.50.720">
    <property type="entry name" value="NAD(P)-binding Rossmann-like Domain"/>
    <property type="match status" value="1"/>
</dbReference>
<dbReference type="KEGG" id="schv:BRCON_1112"/>
<dbReference type="EMBL" id="CP030759">
    <property type="protein sequence ID" value="AXA35889.1"/>
    <property type="molecule type" value="Genomic_DNA"/>
</dbReference>
<dbReference type="GO" id="GO:0005737">
    <property type="term" value="C:cytoplasm"/>
    <property type="evidence" value="ECO:0007669"/>
    <property type="project" value="UniProtKB-SubCell"/>
</dbReference>
<keyword evidence="5 8" id="KW-0641">Proline biosynthesis</keyword>
<evidence type="ECO:0000256" key="2">
    <source>
        <dbReference type="ARBA" id="ARBA00005525"/>
    </source>
</evidence>
<evidence type="ECO:0000256" key="7">
    <source>
        <dbReference type="ARBA" id="ARBA00023002"/>
    </source>
</evidence>
<dbReference type="InterPro" id="IPR008927">
    <property type="entry name" value="6-PGluconate_DH-like_C_sf"/>
</dbReference>
<feature type="domain" description="Pyrroline-5-carboxylate reductase catalytic N-terminal" evidence="11">
    <location>
        <begin position="7"/>
        <end position="102"/>
    </location>
</feature>
<dbReference type="InterPro" id="IPR029036">
    <property type="entry name" value="P5CR_dimer"/>
</dbReference>
<dbReference type="InterPro" id="IPR000304">
    <property type="entry name" value="Pyrroline-COOH_reductase"/>
</dbReference>
<evidence type="ECO:0000256" key="10">
    <source>
        <dbReference type="PIRSR" id="PIRSR000193-1"/>
    </source>
</evidence>
<reference evidence="13 14" key="1">
    <citation type="submission" date="2018-05" db="EMBL/GenBank/DDBJ databases">
        <title>A metagenomic window into the 2 km-deep terrestrial subsurface aquifer revealed taxonomically and functionally diverse microbial community comprising novel uncultured bacterial lineages.</title>
        <authorList>
            <person name="Kadnikov V.V."/>
            <person name="Mardanov A.V."/>
            <person name="Beletsky A.V."/>
            <person name="Banks D."/>
            <person name="Pimenov N.V."/>
            <person name="Frank Y.A."/>
            <person name="Karnachuk O.V."/>
            <person name="Ravin N.V."/>
        </authorList>
    </citation>
    <scope>NUCLEOTIDE SEQUENCE [LARGE SCALE GENOMIC DNA]</scope>
    <source>
        <strain evidence="13">BY</strain>
    </source>
</reference>
<evidence type="ECO:0000256" key="3">
    <source>
        <dbReference type="ARBA" id="ARBA00022490"/>
    </source>
</evidence>
<protein>
    <recommendedName>
        <fullName evidence="8 9">Pyrroline-5-carboxylate reductase</fullName>
        <shortName evidence="8">P5C reductase</shortName>
        <shortName evidence="8">P5CR</shortName>
        <ecNumber evidence="8 9">1.5.1.2</ecNumber>
    </recommendedName>
    <alternativeName>
        <fullName evidence="8">PCA reductase</fullName>
    </alternativeName>
</protein>
<dbReference type="GO" id="GO:0055129">
    <property type="term" value="P:L-proline biosynthetic process"/>
    <property type="evidence" value="ECO:0007669"/>
    <property type="project" value="UniProtKB-UniRule"/>
</dbReference>
<comment type="subcellular location">
    <subcellularLocation>
        <location evidence="1 8">Cytoplasm</location>
    </subcellularLocation>
</comment>
<sequence length="278" mass="29717">MDEVKKRIGFLGAGNMARAIAGGVVRAGLVRAEDIVASDVVLQQREGFTRATNCRSVNTNREVTQFADIVIFAVKPFHVADVCAEIAELTRTDQLFVSICAGIRSSFIEKRLRGTPRVIRVMPNTPALIGCGATAISAGRYATADDIETVRRLFDAIGITVVLEEDLLDVVTGLSGSGPAYVFYFAECLIQAAQKLGLPEDAATKLVLQTLYGASKMALESGKPLSELRQAVTTKGGTTEAGLRVLSEGGFSTLVEKCVEAATRRSRELSGETEATNR</sequence>
<dbReference type="SUPFAM" id="SSF51735">
    <property type="entry name" value="NAD(P)-binding Rossmann-fold domains"/>
    <property type="match status" value="1"/>
</dbReference>
<keyword evidence="4 8" id="KW-0028">Amino-acid biosynthesis</keyword>
<dbReference type="PANTHER" id="PTHR11645">
    <property type="entry name" value="PYRROLINE-5-CARBOXYLATE REDUCTASE"/>
    <property type="match status" value="1"/>
</dbReference>
<comment type="catalytic activity">
    <reaction evidence="8">
        <text>L-proline + NADP(+) = (S)-1-pyrroline-5-carboxylate + NADPH + 2 H(+)</text>
        <dbReference type="Rhea" id="RHEA:14109"/>
        <dbReference type="ChEBI" id="CHEBI:15378"/>
        <dbReference type="ChEBI" id="CHEBI:17388"/>
        <dbReference type="ChEBI" id="CHEBI:57783"/>
        <dbReference type="ChEBI" id="CHEBI:58349"/>
        <dbReference type="ChEBI" id="CHEBI:60039"/>
        <dbReference type="EC" id="1.5.1.2"/>
    </reaction>
</comment>
<dbReference type="Proteomes" id="UP000262583">
    <property type="component" value="Chromosome"/>
</dbReference>
<evidence type="ECO:0000259" key="12">
    <source>
        <dbReference type="Pfam" id="PF14748"/>
    </source>
</evidence>
<feature type="binding site" evidence="10">
    <location>
        <begin position="11"/>
        <end position="16"/>
    </location>
    <ligand>
        <name>NADP(+)</name>
        <dbReference type="ChEBI" id="CHEBI:58349"/>
    </ligand>
</feature>
<evidence type="ECO:0000256" key="5">
    <source>
        <dbReference type="ARBA" id="ARBA00022650"/>
    </source>
</evidence>
<dbReference type="Gene3D" id="1.10.3730.10">
    <property type="entry name" value="ProC C-terminal domain-like"/>
    <property type="match status" value="1"/>
</dbReference>
<proteinExistence type="inferred from homology"/>
<dbReference type="Pfam" id="PF03807">
    <property type="entry name" value="F420_oxidored"/>
    <property type="match status" value="1"/>
</dbReference>
<keyword evidence="3 8" id="KW-0963">Cytoplasm</keyword>
<comment type="similarity">
    <text evidence="2 8">Belongs to the pyrroline-5-carboxylate reductase family.</text>
</comment>
<dbReference type="InterPro" id="IPR028939">
    <property type="entry name" value="P5C_Rdtase_cat_N"/>
</dbReference>
<evidence type="ECO:0000256" key="6">
    <source>
        <dbReference type="ARBA" id="ARBA00022857"/>
    </source>
</evidence>
<gene>
    <name evidence="8" type="primary">proC</name>
    <name evidence="13" type="ORF">BRCON_1112</name>
</gene>
<evidence type="ECO:0000313" key="13">
    <source>
        <dbReference type="EMBL" id="AXA35889.1"/>
    </source>
</evidence>
<evidence type="ECO:0000313" key="14">
    <source>
        <dbReference type="Proteomes" id="UP000262583"/>
    </source>
</evidence>
<evidence type="ECO:0000256" key="8">
    <source>
        <dbReference type="HAMAP-Rule" id="MF_01925"/>
    </source>
</evidence>
<accession>A0A2Z4Y4G9</accession>
<evidence type="ECO:0000256" key="9">
    <source>
        <dbReference type="NCBIfam" id="TIGR00112"/>
    </source>
</evidence>
<dbReference type="EC" id="1.5.1.2" evidence="8 9"/>
<feature type="domain" description="Pyrroline-5-carboxylate reductase dimerisation" evidence="12">
    <location>
        <begin position="165"/>
        <end position="269"/>
    </location>
</feature>
<comment type="function">
    <text evidence="8">Catalyzes the reduction of 1-pyrroline-5-carboxylate (PCA) to L-proline.</text>
</comment>
<dbReference type="AlphaFoldDB" id="A0A2Z4Y4G9"/>
<organism evidence="13 14">
    <name type="scientific">Sumerlaea chitinivorans</name>
    <dbReference type="NCBI Taxonomy" id="2250252"/>
    <lineage>
        <taxon>Bacteria</taxon>
        <taxon>Candidatus Sumerlaeota</taxon>
        <taxon>Candidatus Sumerlaeia</taxon>
        <taxon>Candidatus Sumerlaeales</taxon>
        <taxon>Candidatus Sumerlaeaceae</taxon>
        <taxon>Candidatus Sumerlaea</taxon>
    </lineage>
</organism>
<name>A0A2Z4Y4G9_SUMC1</name>
<dbReference type="InterPro" id="IPR036291">
    <property type="entry name" value="NAD(P)-bd_dom_sf"/>
</dbReference>
<dbReference type="FunFam" id="1.10.3730.10:FF:000001">
    <property type="entry name" value="Pyrroline-5-carboxylate reductase"/>
    <property type="match status" value="1"/>
</dbReference>
<dbReference type="Pfam" id="PF14748">
    <property type="entry name" value="P5CR_dimer"/>
    <property type="match status" value="1"/>
</dbReference>
<dbReference type="HAMAP" id="MF_01925">
    <property type="entry name" value="P5C_reductase"/>
    <property type="match status" value="1"/>
</dbReference>
<dbReference type="SUPFAM" id="SSF48179">
    <property type="entry name" value="6-phosphogluconate dehydrogenase C-terminal domain-like"/>
    <property type="match status" value="1"/>
</dbReference>
<feature type="binding site" evidence="10">
    <location>
        <position position="60"/>
    </location>
    <ligand>
        <name>NADPH</name>
        <dbReference type="ChEBI" id="CHEBI:57783"/>
    </ligand>
</feature>
<evidence type="ECO:0000259" key="11">
    <source>
        <dbReference type="Pfam" id="PF03807"/>
    </source>
</evidence>
<evidence type="ECO:0000256" key="4">
    <source>
        <dbReference type="ARBA" id="ARBA00022605"/>
    </source>
</evidence>
<comment type="pathway">
    <text evidence="8">Amino-acid biosynthesis; L-proline biosynthesis; L-proline from L-glutamate 5-semialdehyde: step 1/1.</text>
</comment>
<keyword evidence="7 8" id="KW-0560">Oxidoreductase</keyword>
<evidence type="ECO:0000256" key="1">
    <source>
        <dbReference type="ARBA" id="ARBA00004496"/>
    </source>
</evidence>
<dbReference type="UniPathway" id="UPA00098">
    <property type="reaction ID" value="UER00361"/>
</dbReference>